<keyword evidence="2" id="KW-0964">Secreted</keyword>
<dbReference type="InterPro" id="IPR011049">
    <property type="entry name" value="Serralysin-like_metalloprot_C"/>
</dbReference>
<keyword evidence="6" id="KW-1185">Reference proteome</keyword>
<dbReference type="Pfam" id="PF00353">
    <property type="entry name" value="HemolysinCabind"/>
    <property type="match status" value="2"/>
</dbReference>
<dbReference type="PANTHER" id="PTHR38340:SF1">
    <property type="entry name" value="S-LAYER PROTEIN"/>
    <property type="match status" value="1"/>
</dbReference>
<evidence type="ECO:0000256" key="3">
    <source>
        <dbReference type="SAM" id="SignalP"/>
    </source>
</evidence>
<dbReference type="RefSeq" id="WP_203380619.1">
    <property type="nucleotide sequence ID" value="NZ_JAENHP010000015.1"/>
</dbReference>
<accession>A0ABS2ALA0</accession>
<name>A0ABS2ALA0_9ACTN</name>
<dbReference type="InterPro" id="IPR050557">
    <property type="entry name" value="RTX_toxin/Mannuronan_C5-epim"/>
</dbReference>
<evidence type="ECO:0000256" key="1">
    <source>
        <dbReference type="ARBA" id="ARBA00004613"/>
    </source>
</evidence>
<organism evidence="5 6">
    <name type="scientific">Paractinoplanes ovalisporus</name>
    <dbReference type="NCBI Taxonomy" id="2810368"/>
    <lineage>
        <taxon>Bacteria</taxon>
        <taxon>Bacillati</taxon>
        <taxon>Actinomycetota</taxon>
        <taxon>Actinomycetes</taxon>
        <taxon>Micromonosporales</taxon>
        <taxon>Micromonosporaceae</taxon>
        <taxon>Paractinoplanes</taxon>
    </lineage>
</organism>
<sequence>MRLRYLMPVMVGGLAVAMTGPVPAEAASASTTAGGVRRACTVVGTAGKDRLRGTSGNDVICGLGGNDTIDGLGGNDVIDGGTGNDTINGGAGDDRISGGAGADYLEGGPGINSCLRDAADTSPATSCSDLQAPVLHTGTASWDSPATVDNSAQRILHLRMRVTDDRAGIRYALLNYSNGSVTVRFTSQGLLSGTGNDGVHDFRAVVPAFLPAGEYRAIGGVAEDRVNRLSSPADLTKLPSFTVTGDSDQAGPVLDRSSLRWVTPATLDNSAPRPVRLRMRVTDDRSGVASGYVILSNNNGGPAVYVRGSRLVSGTATDGIWEFSGVMPANAVPGEWMVNSIELVDRAGRESSASATDMALTVTGVADEADPVADLAGARWMTSRTVDNGADRTVRLLLRITDDRSGVTTPNDWTLALAPVGDHGSSAYMSSTRLVSGTATDGVWEFSGTIEASSPAGVWHVRWLSFHDGVGHRALLTDVDEIPTLTVTNAR</sequence>
<reference evidence="5 6" key="1">
    <citation type="submission" date="2021-01" db="EMBL/GenBank/DDBJ databases">
        <title>Actinoplanes sp. nov. LDG1-06 isolated from lichen.</title>
        <authorList>
            <person name="Saeng-In P."/>
            <person name="Phongsopitanun W."/>
            <person name="Kanchanasin P."/>
            <person name="Yuki M."/>
            <person name="Kudo T."/>
            <person name="Ohkuma M."/>
            <person name="Tanasupawat S."/>
        </authorList>
    </citation>
    <scope>NUCLEOTIDE SEQUENCE [LARGE SCALE GENOMIC DNA]</scope>
    <source>
        <strain evidence="5 6">LDG1-06</strain>
    </source>
</reference>
<dbReference type="Proteomes" id="UP000632138">
    <property type="component" value="Unassembled WGS sequence"/>
</dbReference>
<dbReference type="PROSITE" id="PS00330">
    <property type="entry name" value="HEMOLYSIN_CALCIUM"/>
    <property type="match status" value="3"/>
</dbReference>
<evidence type="ECO:0000313" key="5">
    <source>
        <dbReference type="EMBL" id="MBM2620642.1"/>
    </source>
</evidence>
<gene>
    <name evidence="5" type="ORF">JIG36_34595</name>
</gene>
<evidence type="ECO:0000259" key="4">
    <source>
        <dbReference type="Pfam" id="PF24893"/>
    </source>
</evidence>
<feature type="domain" description="DUF7743" evidence="4">
    <location>
        <begin position="275"/>
        <end position="358"/>
    </location>
</feature>
<dbReference type="PRINTS" id="PR00313">
    <property type="entry name" value="CABNDNGRPT"/>
</dbReference>
<feature type="signal peptide" evidence="3">
    <location>
        <begin position="1"/>
        <end position="26"/>
    </location>
</feature>
<protein>
    <recommendedName>
        <fullName evidence="4">DUF7743 domain-containing protein</fullName>
    </recommendedName>
</protein>
<dbReference type="InterPro" id="IPR056645">
    <property type="entry name" value="DUF7743"/>
</dbReference>
<feature type="chain" id="PRO_5047171691" description="DUF7743 domain-containing protein" evidence="3">
    <location>
        <begin position="27"/>
        <end position="491"/>
    </location>
</feature>
<proteinExistence type="predicted"/>
<dbReference type="Gene3D" id="2.150.10.10">
    <property type="entry name" value="Serralysin-like metalloprotease, C-terminal"/>
    <property type="match status" value="1"/>
</dbReference>
<dbReference type="InterPro" id="IPR018511">
    <property type="entry name" value="Hemolysin-typ_Ca-bd_CS"/>
</dbReference>
<evidence type="ECO:0000256" key="2">
    <source>
        <dbReference type="ARBA" id="ARBA00022525"/>
    </source>
</evidence>
<dbReference type="Pfam" id="PF24893">
    <property type="entry name" value="DUF7743"/>
    <property type="match status" value="1"/>
</dbReference>
<comment type="subcellular location">
    <subcellularLocation>
        <location evidence="1">Secreted</location>
    </subcellularLocation>
</comment>
<keyword evidence="3" id="KW-0732">Signal</keyword>
<dbReference type="EMBL" id="JAENHP010000015">
    <property type="protein sequence ID" value="MBM2620642.1"/>
    <property type="molecule type" value="Genomic_DNA"/>
</dbReference>
<dbReference type="PANTHER" id="PTHR38340">
    <property type="entry name" value="S-LAYER PROTEIN"/>
    <property type="match status" value="1"/>
</dbReference>
<evidence type="ECO:0000313" key="6">
    <source>
        <dbReference type="Proteomes" id="UP000632138"/>
    </source>
</evidence>
<dbReference type="SUPFAM" id="SSF51120">
    <property type="entry name" value="beta-Roll"/>
    <property type="match status" value="1"/>
</dbReference>
<comment type="caution">
    <text evidence="5">The sequence shown here is derived from an EMBL/GenBank/DDBJ whole genome shotgun (WGS) entry which is preliminary data.</text>
</comment>
<dbReference type="InterPro" id="IPR001343">
    <property type="entry name" value="Hemolysn_Ca-bd"/>
</dbReference>